<comment type="function">
    <text evidence="3">Catalyzes the hydrolysis of 10-formyltetrahydrofolate (formyl-FH4) to formate and tetrahydrofolate (FH4).</text>
</comment>
<dbReference type="InterPro" id="IPR036477">
    <property type="entry name" value="Formyl_transf_N_sf"/>
</dbReference>
<keyword evidence="1 3" id="KW-0554">One-carbon metabolism</keyword>
<evidence type="ECO:0000256" key="2">
    <source>
        <dbReference type="ARBA" id="ARBA00022801"/>
    </source>
</evidence>
<feature type="active site" evidence="3">
    <location>
        <position position="226"/>
    </location>
</feature>
<sequence length="282" mass="31284">MNPSYILTLSCPDRLGLVHGVSGFLLEHGGNIEEAAQYNDPVTGLFFMRVQFACGAHDATSLRADLAQFAEPFAMRWSLHARAEAMKTVILVSRQGHCLNDLLFRVKSGLLPIDVRAIISNHRDFYQLAASYDIPFHHIPVTAATKAQAEARQLEVIESEGAELIVLARYMQVLSDNLCTQLAGRAINIHHSFLPSFKGAKPYYQAHDRGVKLIGATAHYVTAQLDEGPIIEQDVARADHTDTVDDLAARGRDTESQVLARAVKWHSEHRVLLNGHKTVVFR</sequence>
<dbReference type="CDD" id="cd08648">
    <property type="entry name" value="FMT_core_Formyl-FH4-Hydrolase_C"/>
    <property type="match status" value="1"/>
</dbReference>
<dbReference type="PIRSF" id="PIRSF036480">
    <property type="entry name" value="FormyFH4_hydr"/>
    <property type="match status" value="1"/>
</dbReference>
<dbReference type="PANTHER" id="PTHR42706">
    <property type="entry name" value="FORMYLTETRAHYDROFOLATE DEFORMYLASE"/>
    <property type="match status" value="1"/>
</dbReference>
<dbReference type="SUPFAM" id="SSF53328">
    <property type="entry name" value="Formyltransferase"/>
    <property type="match status" value="1"/>
</dbReference>
<name>A0ABP7RFV2_9BURK</name>
<evidence type="ECO:0000256" key="3">
    <source>
        <dbReference type="HAMAP-Rule" id="MF_01927"/>
    </source>
</evidence>
<dbReference type="CDD" id="cd04875">
    <property type="entry name" value="ACT_F4HF-DF"/>
    <property type="match status" value="1"/>
</dbReference>
<dbReference type="InterPro" id="IPR002912">
    <property type="entry name" value="ACT_dom"/>
</dbReference>
<dbReference type="HAMAP" id="MF_01927">
    <property type="entry name" value="PurU"/>
    <property type="match status" value="1"/>
</dbReference>
<dbReference type="InterPro" id="IPR002376">
    <property type="entry name" value="Formyl_transf_N"/>
</dbReference>
<dbReference type="EC" id="3.5.1.10" evidence="3 4"/>
<dbReference type="InterPro" id="IPR044074">
    <property type="entry name" value="PurU_ACT"/>
</dbReference>
<comment type="catalytic activity">
    <reaction evidence="3">
        <text>(6R)-10-formyltetrahydrofolate + H2O = (6S)-5,6,7,8-tetrahydrofolate + formate + H(+)</text>
        <dbReference type="Rhea" id="RHEA:19833"/>
        <dbReference type="ChEBI" id="CHEBI:15377"/>
        <dbReference type="ChEBI" id="CHEBI:15378"/>
        <dbReference type="ChEBI" id="CHEBI:15740"/>
        <dbReference type="ChEBI" id="CHEBI:57453"/>
        <dbReference type="ChEBI" id="CHEBI:195366"/>
        <dbReference type="EC" id="3.5.1.10"/>
    </reaction>
</comment>
<keyword evidence="2 3" id="KW-0378">Hydrolase</keyword>
<dbReference type="SUPFAM" id="SSF55021">
    <property type="entry name" value="ACT-like"/>
    <property type="match status" value="1"/>
</dbReference>
<dbReference type="NCBIfam" id="TIGR00655">
    <property type="entry name" value="PurU"/>
    <property type="match status" value="1"/>
</dbReference>
<dbReference type="Pfam" id="PF00551">
    <property type="entry name" value="Formyl_trans_N"/>
    <property type="match status" value="1"/>
</dbReference>
<organism evidence="6 7">
    <name type="scientific">Comamonas faecalis</name>
    <dbReference type="NCBI Taxonomy" id="1387849"/>
    <lineage>
        <taxon>Bacteria</taxon>
        <taxon>Pseudomonadati</taxon>
        <taxon>Pseudomonadota</taxon>
        <taxon>Betaproteobacteria</taxon>
        <taxon>Burkholderiales</taxon>
        <taxon>Comamonadaceae</taxon>
        <taxon>Comamonas</taxon>
    </lineage>
</organism>
<evidence type="ECO:0000256" key="1">
    <source>
        <dbReference type="ARBA" id="ARBA00022563"/>
    </source>
</evidence>
<comment type="similarity">
    <text evidence="3">Belongs to the PurU family.</text>
</comment>
<protein>
    <recommendedName>
        <fullName evidence="3 4">Formyltetrahydrofolate deformylase</fullName>
        <ecNumber evidence="3 4">3.5.1.10</ecNumber>
    </recommendedName>
    <alternativeName>
        <fullName evidence="3">Formyl-FH(4) hydrolase</fullName>
    </alternativeName>
</protein>
<comment type="pathway">
    <text evidence="3">Purine metabolism; IMP biosynthesis via de novo pathway; formate from 10-formyl-5,6,7,8-tetrahydrofolate: step 1/1.</text>
</comment>
<evidence type="ECO:0000313" key="7">
    <source>
        <dbReference type="Proteomes" id="UP001501627"/>
    </source>
</evidence>
<evidence type="ECO:0000256" key="4">
    <source>
        <dbReference type="NCBIfam" id="TIGR00655"/>
    </source>
</evidence>
<dbReference type="InterPro" id="IPR004810">
    <property type="entry name" value="PurU"/>
</dbReference>
<accession>A0ABP7RFV2</accession>
<keyword evidence="7" id="KW-1185">Reference proteome</keyword>
<evidence type="ECO:0000313" key="6">
    <source>
        <dbReference type="EMBL" id="GAA3996844.1"/>
    </source>
</evidence>
<keyword evidence="3" id="KW-0658">Purine biosynthesis</keyword>
<dbReference type="PANTHER" id="PTHR42706:SF1">
    <property type="entry name" value="FORMYLTETRAHYDROFOLATE DEFORMYLASE 2, MITOCHONDRIAL"/>
    <property type="match status" value="1"/>
</dbReference>
<dbReference type="PRINTS" id="PR01575">
    <property type="entry name" value="FFH4HYDRLASE"/>
</dbReference>
<dbReference type="Gene3D" id="3.40.50.170">
    <property type="entry name" value="Formyl transferase, N-terminal domain"/>
    <property type="match status" value="1"/>
</dbReference>
<feature type="domain" description="ACT" evidence="5">
    <location>
        <begin position="6"/>
        <end position="84"/>
    </location>
</feature>
<proteinExistence type="inferred from homology"/>
<evidence type="ECO:0000259" key="5">
    <source>
        <dbReference type="PROSITE" id="PS51671"/>
    </source>
</evidence>
<dbReference type="InterPro" id="IPR045865">
    <property type="entry name" value="ACT-like_dom_sf"/>
</dbReference>
<dbReference type="PROSITE" id="PS51671">
    <property type="entry name" value="ACT"/>
    <property type="match status" value="1"/>
</dbReference>
<comment type="caution">
    <text evidence="6">The sequence shown here is derived from an EMBL/GenBank/DDBJ whole genome shotgun (WGS) entry which is preliminary data.</text>
</comment>
<dbReference type="RefSeq" id="WP_103045086.1">
    <property type="nucleotide sequence ID" value="NZ_BAABBP010000017.1"/>
</dbReference>
<reference evidence="7" key="1">
    <citation type="journal article" date="2019" name="Int. J. Syst. Evol. Microbiol.">
        <title>The Global Catalogue of Microorganisms (GCM) 10K type strain sequencing project: providing services to taxonomists for standard genome sequencing and annotation.</title>
        <authorList>
            <consortium name="The Broad Institute Genomics Platform"/>
            <consortium name="The Broad Institute Genome Sequencing Center for Infectious Disease"/>
            <person name="Wu L."/>
            <person name="Ma J."/>
        </authorList>
    </citation>
    <scope>NUCLEOTIDE SEQUENCE [LARGE SCALE GENOMIC DNA]</scope>
    <source>
        <strain evidence="7">JCM 17561</strain>
    </source>
</reference>
<dbReference type="NCBIfam" id="NF004684">
    <property type="entry name" value="PRK06027.1"/>
    <property type="match status" value="1"/>
</dbReference>
<dbReference type="InterPro" id="IPR041729">
    <property type="entry name" value="Formyl-FH4-Hydrolase_C"/>
</dbReference>
<dbReference type="EMBL" id="BAABBP010000017">
    <property type="protein sequence ID" value="GAA3996844.1"/>
    <property type="molecule type" value="Genomic_DNA"/>
</dbReference>
<dbReference type="Proteomes" id="UP001501627">
    <property type="component" value="Unassembled WGS sequence"/>
</dbReference>
<gene>
    <name evidence="3 6" type="primary">purU</name>
    <name evidence="6" type="ORF">GCM10022279_20590</name>
</gene>
<dbReference type="Gene3D" id="3.30.70.260">
    <property type="match status" value="1"/>
</dbReference>